<proteinExistence type="predicted"/>
<accession>A0A1A9ZUI1</accession>
<dbReference type="EnsemblMetazoa" id="GPAI025514-RA">
    <property type="protein sequence ID" value="GPAI025514-PA"/>
    <property type="gene ID" value="GPAI025514"/>
</dbReference>
<organism evidence="1 2">
    <name type="scientific">Glossina pallidipes</name>
    <name type="common">Tsetse fly</name>
    <dbReference type="NCBI Taxonomy" id="7398"/>
    <lineage>
        <taxon>Eukaryota</taxon>
        <taxon>Metazoa</taxon>
        <taxon>Ecdysozoa</taxon>
        <taxon>Arthropoda</taxon>
        <taxon>Hexapoda</taxon>
        <taxon>Insecta</taxon>
        <taxon>Pterygota</taxon>
        <taxon>Neoptera</taxon>
        <taxon>Endopterygota</taxon>
        <taxon>Diptera</taxon>
        <taxon>Brachycera</taxon>
        <taxon>Muscomorpha</taxon>
        <taxon>Hippoboscoidea</taxon>
        <taxon>Glossinidae</taxon>
        <taxon>Glossina</taxon>
    </lineage>
</organism>
<evidence type="ECO:0000313" key="2">
    <source>
        <dbReference type="Proteomes" id="UP000092445"/>
    </source>
</evidence>
<sequence>MSKPRLSNFTKMLMQVESTSLDDYSAPDSIQFDNNVPHPKTKPTRIKYDFFDMTTGPIRNDGGPLIDQPSYTGRKTYSKRLRKARHDYSEQFRHEITGLACCERRSSDHIAFVCVMTYSALWPLHLASGQTCSTTQCPFPRTSKYLDRLRRLLSTKFT</sequence>
<evidence type="ECO:0000313" key="1">
    <source>
        <dbReference type="EnsemblMetazoa" id="GPAI025514-PA"/>
    </source>
</evidence>
<dbReference type="AlphaFoldDB" id="A0A1A9ZUI1"/>
<reference evidence="1" key="2">
    <citation type="submission" date="2020-05" db="UniProtKB">
        <authorList>
            <consortium name="EnsemblMetazoa"/>
        </authorList>
    </citation>
    <scope>IDENTIFICATION</scope>
    <source>
        <strain evidence="1">IAEA</strain>
    </source>
</reference>
<reference evidence="2" key="1">
    <citation type="submission" date="2014-03" db="EMBL/GenBank/DDBJ databases">
        <authorList>
            <person name="Aksoy S."/>
            <person name="Warren W."/>
            <person name="Wilson R.K."/>
        </authorList>
    </citation>
    <scope>NUCLEOTIDE SEQUENCE [LARGE SCALE GENOMIC DNA]</scope>
    <source>
        <strain evidence="2">IAEA</strain>
    </source>
</reference>
<dbReference type="VEuPathDB" id="VectorBase:GPAI025514"/>
<protein>
    <submittedName>
        <fullName evidence="1">Uncharacterized protein</fullName>
    </submittedName>
</protein>
<dbReference type="Proteomes" id="UP000092445">
    <property type="component" value="Unassembled WGS sequence"/>
</dbReference>
<name>A0A1A9ZUI1_GLOPL</name>
<keyword evidence="2" id="KW-1185">Reference proteome</keyword>